<comment type="caution">
    <text evidence="2">The sequence shown here is derived from an EMBL/GenBank/DDBJ whole genome shotgun (WGS) entry which is preliminary data.</text>
</comment>
<feature type="signal peptide" evidence="1">
    <location>
        <begin position="1"/>
        <end position="18"/>
    </location>
</feature>
<keyword evidence="3" id="KW-1185">Reference proteome</keyword>
<feature type="chain" id="PRO_5041347779" description="Lipoprotein" evidence="1">
    <location>
        <begin position="19"/>
        <end position="189"/>
    </location>
</feature>
<dbReference type="PROSITE" id="PS51257">
    <property type="entry name" value="PROKAR_LIPOPROTEIN"/>
    <property type="match status" value="1"/>
</dbReference>
<evidence type="ECO:0000313" key="2">
    <source>
        <dbReference type="EMBL" id="GLS82742.1"/>
    </source>
</evidence>
<accession>A0AA37WW10</accession>
<evidence type="ECO:0008006" key="4">
    <source>
        <dbReference type="Google" id="ProtNLM"/>
    </source>
</evidence>
<dbReference type="Proteomes" id="UP001157439">
    <property type="component" value="Unassembled WGS sequence"/>
</dbReference>
<name>A0AA37WW10_9GAMM</name>
<organism evidence="2 3">
    <name type="scientific">Paraferrimonas haliotis</name>
    <dbReference type="NCBI Taxonomy" id="2013866"/>
    <lineage>
        <taxon>Bacteria</taxon>
        <taxon>Pseudomonadati</taxon>
        <taxon>Pseudomonadota</taxon>
        <taxon>Gammaproteobacteria</taxon>
        <taxon>Alteromonadales</taxon>
        <taxon>Ferrimonadaceae</taxon>
        <taxon>Paraferrimonas</taxon>
    </lineage>
</organism>
<dbReference type="RefSeq" id="WP_095498842.1">
    <property type="nucleotide sequence ID" value="NZ_BSPO01000002.1"/>
</dbReference>
<proteinExistence type="predicted"/>
<protein>
    <recommendedName>
        <fullName evidence="4">Lipoprotein</fullName>
    </recommendedName>
</protein>
<evidence type="ECO:0000256" key="1">
    <source>
        <dbReference type="SAM" id="SignalP"/>
    </source>
</evidence>
<dbReference type="AlphaFoldDB" id="A0AA37WW10"/>
<keyword evidence="1" id="KW-0732">Signal</keyword>
<dbReference type="EMBL" id="BSPO01000002">
    <property type="protein sequence ID" value="GLS82742.1"/>
    <property type="molecule type" value="Genomic_DNA"/>
</dbReference>
<gene>
    <name evidence="2" type="ORF">GCM10007894_07190</name>
</gene>
<sequence>MRVFMLGLVLAVSLSGCASQHFQYIPMTHDTQQVVFEGNRPLIMQGEPEFTLAMQPTQVLQKDDVPLDFAIVLKNTGSQTINLSASQVSAEINGNSYSVVSPNQLEIAEQAQNEYQTLLTDLIKLVGQTDKAKVSQLALADTQVAPGQTFAAIVRVDSTVEFNNMTPIVLMKVDINNQEMQFAFEQKRL</sequence>
<reference evidence="2 3" key="1">
    <citation type="journal article" date="2014" name="Int. J. Syst. Evol. Microbiol.">
        <title>Complete genome sequence of Corynebacterium casei LMG S-19264T (=DSM 44701T), isolated from a smear-ripened cheese.</title>
        <authorList>
            <consortium name="US DOE Joint Genome Institute (JGI-PGF)"/>
            <person name="Walter F."/>
            <person name="Albersmeier A."/>
            <person name="Kalinowski J."/>
            <person name="Ruckert C."/>
        </authorList>
    </citation>
    <scope>NUCLEOTIDE SEQUENCE [LARGE SCALE GENOMIC DNA]</scope>
    <source>
        <strain evidence="2 3">NBRC 112785</strain>
    </source>
</reference>
<evidence type="ECO:0000313" key="3">
    <source>
        <dbReference type="Proteomes" id="UP001157439"/>
    </source>
</evidence>